<keyword evidence="3" id="KW-1185">Reference proteome</keyword>
<keyword evidence="1" id="KW-0812">Transmembrane</keyword>
<feature type="transmembrane region" description="Helical" evidence="1">
    <location>
        <begin position="102"/>
        <end position="132"/>
    </location>
</feature>
<feature type="transmembrane region" description="Helical" evidence="1">
    <location>
        <begin position="152"/>
        <end position="173"/>
    </location>
</feature>
<gene>
    <name evidence="2" type="ORF">SAMN05421810_101777</name>
</gene>
<evidence type="ECO:0000313" key="2">
    <source>
        <dbReference type="EMBL" id="SFP04002.1"/>
    </source>
</evidence>
<evidence type="ECO:0000313" key="3">
    <source>
        <dbReference type="Proteomes" id="UP000198727"/>
    </source>
</evidence>
<protein>
    <submittedName>
        <fullName evidence="2">ABC-2 family transporter protein</fullName>
    </submittedName>
</protein>
<feature type="transmembrane region" description="Helical" evidence="1">
    <location>
        <begin position="180"/>
        <end position="201"/>
    </location>
</feature>
<proteinExistence type="predicted"/>
<dbReference type="OrthoDB" id="5188656at2"/>
<dbReference type="STRING" id="587909.SAMN05421810_101777"/>
<name>A0A1I5M372_9PSEU</name>
<keyword evidence="1" id="KW-0472">Membrane</keyword>
<dbReference type="RefSeq" id="WP_092527881.1">
    <property type="nucleotide sequence ID" value="NZ_FOWW01000001.1"/>
</dbReference>
<feature type="transmembrane region" description="Helical" evidence="1">
    <location>
        <begin position="19"/>
        <end position="39"/>
    </location>
</feature>
<dbReference type="PANTHER" id="PTHR37305:SF1">
    <property type="entry name" value="MEMBRANE PROTEIN"/>
    <property type="match status" value="1"/>
</dbReference>
<dbReference type="EMBL" id="FOWW01000001">
    <property type="protein sequence ID" value="SFP04002.1"/>
    <property type="molecule type" value="Genomic_DNA"/>
</dbReference>
<reference evidence="3" key="1">
    <citation type="submission" date="2016-10" db="EMBL/GenBank/DDBJ databases">
        <authorList>
            <person name="Varghese N."/>
            <person name="Submissions S."/>
        </authorList>
    </citation>
    <scope>NUCLEOTIDE SEQUENCE [LARGE SCALE GENOMIC DNA]</scope>
    <source>
        <strain evidence="3">CGMCC 4.5579</strain>
    </source>
</reference>
<feature type="transmembrane region" description="Helical" evidence="1">
    <location>
        <begin position="59"/>
        <end position="81"/>
    </location>
</feature>
<dbReference type="Proteomes" id="UP000198727">
    <property type="component" value="Unassembled WGS sequence"/>
</dbReference>
<sequence length="255" mass="25775">MNDVLGSEWLKVRTVRSTYYLVGASVLALVVGGVVSFLMTADWDSTAPAERASFGAADASVLSIPVTEFCLGVLAALAIAGEYTTGMIRTSLTAVPQRLRFFAAKSAVVAALALVVGLVIAALSAMVTALVVGDRPAPIAPWPSLGEAVPPVLAGGLSIMVVALVAVGVGAAVRSSAGALVTVTLVLFVLPVVALLLPGPWNARAYAVMLPNLAEQLAGDVTDPVLSPLGAAIAMVVWAATALGAGAYTLARRDA</sequence>
<dbReference type="Pfam" id="PF12730">
    <property type="entry name" value="ABC2_membrane_4"/>
    <property type="match status" value="1"/>
</dbReference>
<accession>A0A1I5M372</accession>
<dbReference type="AlphaFoldDB" id="A0A1I5M372"/>
<feature type="transmembrane region" description="Helical" evidence="1">
    <location>
        <begin position="229"/>
        <end position="251"/>
    </location>
</feature>
<organism evidence="2 3">
    <name type="scientific">Amycolatopsis arida</name>
    <dbReference type="NCBI Taxonomy" id="587909"/>
    <lineage>
        <taxon>Bacteria</taxon>
        <taxon>Bacillati</taxon>
        <taxon>Actinomycetota</taxon>
        <taxon>Actinomycetes</taxon>
        <taxon>Pseudonocardiales</taxon>
        <taxon>Pseudonocardiaceae</taxon>
        <taxon>Amycolatopsis</taxon>
    </lineage>
</organism>
<keyword evidence="1" id="KW-1133">Transmembrane helix</keyword>
<evidence type="ECO:0000256" key="1">
    <source>
        <dbReference type="SAM" id="Phobius"/>
    </source>
</evidence>
<dbReference type="PANTHER" id="PTHR37305">
    <property type="entry name" value="INTEGRAL MEMBRANE PROTEIN-RELATED"/>
    <property type="match status" value="1"/>
</dbReference>